<dbReference type="EMBL" id="CP001821">
    <property type="protein sequence ID" value="ACZ30659.1"/>
    <property type="molecule type" value="Genomic_DNA"/>
</dbReference>
<sequence length="407" mass="43204">MPQQYPSRSSVHRPDRPLPAPSDAAGEGRGNRAARRLAARTDVRRRRTQRRRAVQTGSVAAVTSAILIAGVTVDHAASSPRGDTPTAAEGVLVVGTRTGAASRDQERGPAYLVEGPAPAALATPVDAAAQALQKAAELVATEARTSPELREEVIGASAVVLELTRRAEAVEGHEVETTDDEDLSAAVETVIHEASESLGADPEAAPEEPEVVTYALERMVAELEAVLALATPATVDVEPAALTPAQVLAEQAAAGVADAERLSRYETATAGYENGRLPMSVLTPLSWATNHRLRPDAAAQLERLNAAFYAEFGHHMHITSSYRSFAGQVAVRRTHGRMAAIPGTSNHGWGVAVDLGSGINRFGTAAHRWMRANAPKFGWELPGWARENGALPEPWHWEFEGVPTPQG</sequence>
<dbReference type="InterPro" id="IPR052179">
    <property type="entry name" value="DD-CPase-like"/>
</dbReference>
<reference evidence="3 4" key="2">
    <citation type="journal article" date="2010" name="Stand. Genomic Sci.">
        <title>Complete genome sequence of Xylanimonas cellulosilytica type strain (XIL07).</title>
        <authorList>
            <person name="Foster B."/>
            <person name="Pukall R."/>
            <person name="Abt B."/>
            <person name="Nolan M."/>
            <person name="Glavina Del Rio T."/>
            <person name="Chen F."/>
            <person name="Lucas S."/>
            <person name="Tice H."/>
            <person name="Pitluck S."/>
            <person name="Cheng J.-F."/>
            <person name="Chertkov O."/>
            <person name="Brettin T."/>
            <person name="Han C."/>
            <person name="Detter J.C."/>
            <person name="Bruce D."/>
            <person name="Goodwin L."/>
            <person name="Ivanova N."/>
            <person name="Mavromatis K."/>
            <person name="Pati A."/>
            <person name="Mikhailova N."/>
            <person name="Chen A."/>
            <person name="Palaniappan K."/>
            <person name="Land M."/>
            <person name="Hauser L."/>
            <person name="Chang Y.-J."/>
            <person name="Jeffries C.D."/>
            <person name="Chain P."/>
            <person name="Rohde M."/>
            <person name="Goeker M."/>
            <person name="Bristow J."/>
            <person name="Eisen J.A."/>
            <person name="Markowitz V."/>
            <person name="Hugenholtz P."/>
            <person name="Kyrpides N.C."/>
            <person name="Klenk H.-P."/>
            <person name="Lapidus A."/>
        </authorList>
    </citation>
    <scope>NUCLEOTIDE SEQUENCE [LARGE SCALE GENOMIC DNA]</scope>
    <source>
        <strain evidence="4">DSM 15894 / CECT 5975 / LMG 20990 / XIL07</strain>
    </source>
</reference>
<dbReference type="InterPro" id="IPR009045">
    <property type="entry name" value="Zn_M74/Hedgehog-like"/>
</dbReference>
<dbReference type="KEGG" id="xce:Xcel_1636"/>
<dbReference type="Gene3D" id="3.30.1380.10">
    <property type="match status" value="1"/>
</dbReference>
<evidence type="ECO:0000256" key="1">
    <source>
        <dbReference type="SAM" id="MobiDB-lite"/>
    </source>
</evidence>
<dbReference type="GO" id="GO:0008233">
    <property type="term" value="F:peptidase activity"/>
    <property type="evidence" value="ECO:0007669"/>
    <property type="project" value="InterPro"/>
</dbReference>
<dbReference type="PANTHER" id="PTHR34385:SF1">
    <property type="entry name" value="PEPTIDOGLYCAN L-ALANYL-D-GLUTAMATE ENDOPEPTIDASE CWLK"/>
    <property type="match status" value="1"/>
</dbReference>
<evidence type="ECO:0000259" key="2">
    <source>
        <dbReference type="Pfam" id="PF02557"/>
    </source>
</evidence>
<dbReference type="AlphaFoldDB" id="D1BSG7"/>
<reference evidence="4" key="1">
    <citation type="submission" date="2009-11" db="EMBL/GenBank/DDBJ databases">
        <title>The complete chromosome of Xylanimonas cellulosilytica DSM 15894.</title>
        <authorList>
            <consortium name="US DOE Joint Genome Institute (JGI-PGF)"/>
            <person name="Lucas S."/>
            <person name="Copeland A."/>
            <person name="Lapidus A."/>
            <person name="Glavina del Rio T."/>
            <person name="Dalin E."/>
            <person name="Tice H."/>
            <person name="Bruce D."/>
            <person name="Goodwin L."/>
            <person name="Pitluck S."/>
            <person name="Kyrpides N."/>
            <person name="Mavromatis K."/>
            <person name="Ivanova N."/>
            <person name="Mikhailova N."/>
            <person name="Foster B."/>
            <person name="Clum A."/>
            <person name="Brettin T."/>
            <person name="Detter J.C."/>
            <person name="Han C."/>
            <person name="Larimer F."/>
            <person name="Land M."/>
            <person name="Hauser L."/>
            <person name="Markowitz V."/>
            <person name="Cheng J.F."/>
            <person name="Hugenholtz P."/>
            <person name="Woyke T."/>
            <person name="Wu D."/>
            <person name="Gehrich-Schroeter G."/>
            <person name="Schneider S."/>
            <person name="Pukall S.R."/>
            <person name="Klenk H.P."/>
            <person name="Eisen J.A."/>
        </authorList>
    </citation>
    <scope>NUCLEOTIDE SEQUENCE [LARGE SCALE GENOMIC DNA]</scope>
    <source>
        <strain evidence="4">DSM 15894 / CECT 5975 / LMG 20990 / XIL07</strain>
    </source>
</reference>
<protein>
    <submittedName>
        <fullName evidence="3">Peptidase M15B and M15C DD-carboxypeptidase VanY/endolysin</fullName>
    </submittedName>
</protein>
<feature type="compositionally biased region" description="Basic residues" evidence="1">
    <location>
        <begin position="32"/>
        <end position="53"/>
    </location>
</feature>
<dbReference type="SUPFAM" id="SSF55166">
    <property type="entry name" value="Hedgehog/DD-peptidase"/>
    <property type="match status" value="1"/>
</dbReference>
<dbReference type="eggNOG" id="COG1876">
    <property type="taxonomic scope" value="Bacteria"/>
</dbReference>
<accession>D1BSG7</accession>
<dbReference type="Pfam" id="PF02557">
    <property type="entry name" value="VanY"/>
    <property type="match status" value="1"/>
</dbReference>
<dbReference type="GO" id="GO:0006508">
    <property type="term" value="P:proteolysis"/>
    <property type="evidence" value="ECO:0007669"/>
    <property type="project" value="InterPro"/>
</dbReference>
<dbReference type="HOGENOM" id="CLU_676052_0_0_11"/>
<organism evidence="3 4">
    <name type="scientific">Xylanimonas cellulosilytica (strain DSM 15894 / JCM 12276 / CECT 5975 / KCTC 9989 / LMG 20990 / NBRC 107835 / XIL07)</name>
    <dbReference type="NCBI Taxonomy" id="446471"/>
    <lineage>
        <taxon>Bacteria</taxon>
        <taxon>Bacillati</taxon>
        <taxon>Actinomycetota</taxon>
        <taxon>Actinomycetes</taxon>
        <taxon>Micrococcales</taxon>
        <taxon>Promicromonosporaceae</taxon>
        <taxon>Xylanimonas</taxon>
    </lineage>
</organism>
<dbReference type="PANTHER" id="PTHR34385">
    <property type="entry name" value="D-ALANYL-D-ALANINE CARBOXYPEPTIDASE"/>
    <property type="match status" value="1"/>
</dbReference>
<dbReference type="InterPro" id="IPR003709">
    <property type="entry name" value="VanY-like_core_dom"/>
</dbReference>
<feature type="domain" description="D-alanyl-D-alanine carboxypeptidase-like core" evidence="2">
    <location>
        <begin position="291"/>
        <end position="401"/>
    </location>
</feature>
<dbReference type="Proteomes" id="UP000002255">
    <property type="component" value="Chromosome"/>
</dbReference>
<proteinExistence type="predicted"/>
<name>D1BSG7_XYLCX</name>
<keyword evidence="4" id="KW-1185">Reference proteome</keyword>
<dbReference type="CDD" id="cd14814">
    <property type="entry name" value="Peptidase_M15"/>
    <property type="match status" value="1"/>
</dbReference>
<feature type="region of interest" description="Disordered" evidence="1">
    <location>
        <begin position="1"/>
        <end position="56"/>
    </location>
</feature>
<dbReference type="RefSeq" id="WP_012878401.1">
    <property type="nucleotide sequence ID" value="NC_013530.1"/>
</dbReference>
<dbReference type="STRING" id="446471.Xcel_1636"/>
<gene>
    <name evidence="3" type="ordered locus">Xcel_1636</name>
</gene>
<evidence type="ECO:0000313" key="3">
    <source>
        <dbReference type="EMBL" id="ACZ30659.1"/>
    </source>
</evidence>
<evidence type="ECO:0000313" key="4">
    <source>
        <dbReference type="Proteomes" id="UP000002255"/>
    </source>
</evidence>